<evidence type="ECO:0000313" key="2">
    <source>
        <dbReference type="Proteomes" id="UP000267096"/>
    </source>
</evidence>
<sequence length="51" mass="6203">MSRQQVSKVKTRKLFQNRKSDVHLGVYLMTRSSLWKKRIYYVVRDVSVKRC</sequence>
<evidence type="ECO:0000313" key="1">
    <source>
        <dbReference type="EMBL" id="VDK37640.1"/>
    </source>
</evidence>
<protein>
    <submittedName>
        <fullName evidence="1 3">Uncharacterized protein</fullName>
    </submittedName>
</protein>
<evidence type="ECO:0000313" key="3">
    <source>
        <dbReference type="WBParaSite" id="ASIM_0000946301-mRNA-1"/>
    </source>
</evidence>
<accession>A0A0M3JP70</accession>
<keyword evidence="2" id="KW-1185">Reference proteome</keyword>
<reference evidence="3" key="1">
    <citation type="submission" date="2017-02" db="UniProtKB">
        <authorList>
            <consortium name="WormBaseParasite"/>
        </authorList>
    </citation>
    <scope>IDENTIFICATION</scope>
</reference>
<organism evidence="3">
    <name type="scientific">Anisakis simplex</name>
    <name type="common">Herring worm</name>
    <dbReference type="NCBI Taxonomy" id="6269"/>
    <lineage>
        <taxon>Eukaryota</taxon>
        <taxon>Metazoa</taxon>
        <taxon>Ecdysozoa</taxon>
        <taxon>Nematoda</taxon>
        <taxon>Chromadorea</taxon>
        <taxon>Rhabditida</taxon>
        <taxon>Spirurina</taxon>
        <taxon>Ascaridomorpha</taxon>
        <taxon>Ascaridoidea</taxon>
        <taxon>Anisakidae</taxon>
        <taxon>Anisakis</taxon>
        <taxon>Anisakis simplex complex</taxon>
    </lineage>
</organism>
<reference evidence="1 2" key="2">
    <citation type="submission" date="2018-11" db="EMBL/GenBank/DDBJ databases">
        <authorList>
            <consortium name="Pathogen Informatics"/>
        </authorList>
    </citation>
    <scope>NUCLEOTIDE SEQUENCE [LARGE SCALE GENOMIC DNA]</scope>
</reference>
<dbReference type="WBParaSite" id="ASIM_0000946301-mRNA-1">
    <property type="protein sequence ID" value="ASIM_0000946301-mRNA-1"/>
    <property type="gene ID" value="ASIM_0000946301"/>
</dbReference>
<name>A0A0M3JP70_ANISI</name>
<gene>
    <name evidence="1" type="ORF">ASIM_LOCUS9202</name>
</gene>
<dbReference type="EMBL" id="UYRR01027328">
    <property type="protein sequence ID" value="VDK37640.1"/>
    <property type="molecule type" value="Genomic_DNA"/>
</dbReference>
<dbReference type="Proteomes" id="UP000267096">
    <property type="component" value="Unassembled WGS sequence"/>
</dbReference>
<proteinExistence type="predicted"/>
<dbReference type="AlphaFoldDB" id="A0A0M3JP70"/>